<dbReference type="AlphaFoldDB" id="A0A847S4P4"/>
<protein>
    <submittedName>
        <fullName evidence="2">TlpA family protein disulfide reductase</fullName>
    </submittedName>
</protein>
<dbReference type="EMBL" id="JABAIA010000003">
    <property type="protein sequence ID" value="NLR68058.1"/>
    <property type="molecule type" value="Genomic_DNA"/>
</dbReference>
<organism evidence="2 3">
    <name type="scientific">Chitinophaga varians</name>
    <dbReference type="NCBI Taxonomy" id="2202339"/>
    <lineage>
        <taxon>Bacteria</taxon>
        <taxon>Pseudomonadati</taxon>
        <taxon>Bacteroidota</taxon>
        <taxon>Chitinophagia</taxon>
        <taxon>Chitinophagales</taxon>
        <taxon>Chitinophagaceae</taxon>
        <taxon>Chitinophaga</taxon>
    </lineage>
</organism>
<dbReference type="InterPro" id="IPR050553">
    <property type="entry name" value="Thioredoxin_ResA/DsbE_sf"/>
</dbReference>
<dbReference type="SUPFAM" id="SSF52833">
    <property type="entry name" value="Thioredoxin-like"/>
    <property type="match status" value="1"/>
</dbReference>
<reference evidence="2 3" key="1">
    <citation type="submission" date="2020-04" db="EMBL/GenBank/DDBJ databases">
        <authorList>
            <person name="Yin C."/>
        </authorList>
    </citation>
    <scope>NUCLEOTIDE SEQUENCE [LARGE SCALE GENOMIC DNA]</scope>
    <source>
        <strain evidence="2 3">Ae27</strain>
    </source>
</reference>
<dbReference type="RefSeq" id="WP_168873996.1">
    <property type="nucleotide sequence ID" value="NZ_JABAIA010000003.1"/>
</dbReference>
<evidence type="ECO:0000313" key="2">
    <source>
        <dbReference type="EMBL" id="NLR68058.1"/>
    </source>
</evidence>
<sequence>MKVIHPIILFSLFTSTAYSQSNVNNKPPTEKGKLTISQLWENRVKPFIGKDYFKLTNADSIFKNAGMEMPEGVCLINLWFANCRPCITEFPDLVKLSEKYAGKNFRIVSLTFENDSTIDTFRKKYNLPFMPRHISREACYELNLKNGFPTNIILNTSGIIAYISMGGSSNPETSSLIFEEELVPVIDSILSHL</sequence>
<gene>
    <name evidence="2" type="ORF">HGH92_27380</name>
</gene>
<dbReference type="Pfam" id="PF08534">
    <property type="entry name" value="Redoxin"/>
    <property type="match status" value="1"/>
</dbReference>
<evidence type="ECO:0000313" key="3">
    <source>
        <dbReference type="Proteomes" id="UP000570474"/>
    </source>
</evidence>
<dbReference type="GO" id="GO:0016491">
    <property type="term" value="F:oxidoreductase activity"/>
    <property type="evidence" value="ECO:0007669"/>
    <property type="project" value="InterPro"/>
</dbReference>
<dbReference type="InterPro" id="IPR013740">
    <property type="entry name" value="Redoxin"/>
</dbReference>
<evidence type="ECO:0000259" key="1">
    <source>
        <dbReference type="Pfam" id="PF08534"/>
    </source>
</evidence>
<dbReference type="Gene3D" id="3.40.30.10">
    <property type="entry name" value="Glutaredoxin"/>
    <property type="match status" value="1"/>
</dbReference>
<dbReference type="PANTHER" id="PTHR42852">
    <property type="entry name" value="THIOL:DISULFIDE INTERCHANGE PROTEIN DSBE"/>
    <property type="match status" value="1"/>
</dbReference>
<dbReference type="CDD" id="cd02966">
    <property type="entry name" value="TlpA_like_family"/>
    <property type="match status" value="1"/>
</dbReference>
<feature type="domain" description="Redoxin" evidence="1">
    <location>
        <begin position="69"/>
        <end position="170"/>
    </location>
</feature>
<name>A0A847S4P4_9BACT</name>
<comment type="caution">
    <text evidence="2">The sequence shown here is derived from an EMBL/GenBank/DDBJ whole genome shotgun (WGS) entry which is preliminary data.</text>
</comment>
<accession>A0A847S4P4</accession>
<proteinExistence type="predicted"/>
<dbReference type="PANTHER" id="PTHR42852:SF13">
    <property type="entry name" value="PROTEIN DIPZ"/>
    <property type="match status" value="1"/>
</dbReference>
<dbReference type="Proteomes" id="UP000570474">
    <property type="component" value="Unassembled WGS sequence"/>
</dbReference>
<keyword evidence="3" id="KW-1185">Reference proteome</keyword>
<dbReference type="InterPro" id="IPR036249">
    <property type="entry name" value="Thioredoxin-like_sf"/>
</dbReference>